<evidence type="ECO:0000259" key="2">
    <source>
        <dbReference type="Pfam" id="PF13360"/>
    </source>
</evidence>
<accession>A0ABD6CI08</accession>
<protein>
    <submittedName>
        <fullName evidence="3">PQQ-binding-like beta-propeller repeat protein</fullName>
    </submittedName>
</protein>
<organism evidence="3 4">
    <name type="scientific">Halobellus rarus</name>
    <dbReference type="NCBI Taxonomy" id="1126237"/>
    <lineage>
        <taxon>Archaea</taxon>
        <taxon>Methanobacteriati</taxon>
        <taxon>Methanobacteriota</taxon>
        <taxon>Stenosarchaea group</taxon>
        <taxon>Halobacteria</taxon>
        <taxon>Halobacteriales</taxon>
        <taxon>Haloferacaceae</taxon>
        <taxon>Halobellus</taxon>
    </lineage>
</organism>
<reference evidence="3 4" key="1">
    <citation type="journal article" date="2019" name="Int. J. Syst. Evol. Microbiol.">
        <title>The Global Catalogue of Microorganisms (GCM) 10K type strain sequencing project: providing services to taxonomists for standard genome sequencing and annotation.</title>
        <authorList>
            <consortium name="The Broad Institute Genomics Platform"/>
            <consortium name="The Broad Institute Genome Sequencing Center for Infectious Disease"/>
            <person name="Wu L."/>
            <person name="Ma J."/>
        </authorList>
    </citation>
    <scope>NUCLEOTIDE SEQUENCE [LARGE SCALE GENOMIC DNA]</scope>
    <source>
        <strain evidence="3 4">CGMCC 1.12121</strain>
    </source>
</reference>
<keyword evidence="4" id="KW-1185">Reference proteome</keyword>
<feature type="domain" description="Pyrrolo-quinoline quinone repeat" evidence="2">
    <location>
        <begin position="299"/>
        <end position="384"/>
    </location>
</feature>
<proteinExistence type="predicted"/>
<evidence type="ECO:0000313" key="3">
    <source>
        <dbReference type="EMBL" id="MFD1597779.1"/>
    </source>
</evidence>
<gene>
    <name evidence="3" type="ORF">ACFSBX_02230</name>
</gene>
<dbReference type="PANTHER" id="PTHR34512:SF30">
    <property type="entry name" value="OUTER MEMBRANE PROTEIN ASSEMBLY FACTOR BAMB"/>
    <property type="match status" value="1"/>
</dbReference>
<dbReference type="Gene3D" id="2.40.10.480">
    <property type="match status" value="1"/>
</dbReference>
<dbReference type="SMART" id="SM00564">
    <property type="entry name" value="PQQ"/>
    <property type="match status" value="5"/>
</dbReference>
<dbReference type="AlphaFoldDB" id="A0ABD6CI08"/>
<dbReference type="Pfam" id="PF13360">
    <property type="entry name" value="PQQ_2"/>
    <property type="match status" value="1"/>
</dbReference>
<dbReference type="EMBL" id="JBHUDK010000002">
    <property type="protein sequence ID" value="MFD1597779.1"/>
    <property type="molecule type" value="Genomic_DNA"/>
</dbReference>
<dbReference type="InterPro" id="IPR018391">
    <property type="entry name" value="PQQ_b-propeller_rpt"/>
</dbReference>
<dbReference type="InterPro" id="IPR002372">
    <property type="entry name" value="PQQ_rpt_dom"/>
</dbReference>
<name>A0ABD6CI08_9EURY</name>
<dbReference type="InterPro" id="IPR011047">
    <property type="entry name" value="Quinoprotein_ADH-like_sf"/>
</dbReference>
<comment type="caution">
    <text evidence="3">The sequence shown here is derived from an EMBL/GenBank/DDBJ whole genome shotgun (WGS) entry which is preliminary data.</text>
</comment>
<dbReference type="PROSITE" id="PS51257">
    <property type="entry name" value="PROKAR_LIPOPROTEIN"/>
    <property type="match status" value="1"/>
</dbReference>
<evidence type="ECO:0000256" key="1">
    <source>
        <dbReference type="SAM" id="MobiDB-lite"/>
    </source>
</evidence>
<evidence type="ECO:0000313" key="4">
    <source>
        <dbReference type="Proteomes" id="UP001597085"/>
    </source>
</evidence>
<dbReference type="InterPro" id="IPR015943">
    <property type="entry name" value="WD40/YVTN_repeat-like_dom_sf"/>
</dbReference>
<dbReference type="PANTHER" id="PTHR34512">
    <property type="entry name" value="CELL SURFACE PROTEIN"/>
    <property type="match status" value="1"/>
</dbReference>
<dbReference type="SUPFAM" id="SSF50998">
    <property type="entry name" value="Quinoprotein alcohol dehydrogenase-like"/>
    <property type="match status" value="1"/>
</dbReference>
<sequence length="410" mass="42871">MNRRQVLATLGVGIGGSSGCLRLTGSGDGATSTAGNGGSTAGRSTGTSGGGSAGGAADEVTLTENWSADPGIDFAWVENGRVYFNDYNGAASASHGGGINWEAEVTYEGFEDNFGADAFAIGDDHVTFGYRPDSEVDETLGSHFHTFDTSTGEEVWSFAAPDDGKHNFSTGATRVADTVVVTAGSFGAQREQEPLVVGLDAESGEVRWRTDKSTLPTTFVNFVGSYAGEVYVGMQSDGVQVLDPETGSLTEVHESWSVARGWGRTWGQIHGDTLFAADRGTSENETVLRAYPLGAQGREWSETFDGNVTVGPVVDNSLVTAGTEAGSVYAFDRSTGERLWDVGIDGSVGAIDTSAAHVWVGDGETGLTAYDRTDGTRVHRSTKPLGGDDIAVSDDVLLLGGSDVHAYWIE</sequence>
<dbReference type="RefSeq" id="WP_256421408.1">
    <property type="nucleotide sequence ID" value="NZ_JANHDI010000007.1"/>
</dbReference>
<dbReference type="Proteomes" id="UP001597085">
    <property type="component" value="Unassembled WGS sequence"/>
</dbReference>
<feature type="region of interest" description="Disordered" evidence="1">
    <location>
        <begin position="28"/>
        <end position="57"/>
    </location>
</feature>
<dbReference type="Gene3D" id="2.130.10.10">
    <property type="entry name" value="YVTN repeat-like/Quinoprotein amine dehydrogenase"/>
    <property type="match status" value="1"/>
</dbReference>